<dbReference type="PROSITE" id="PS51257">
    <property type="entry name" value="PROKAR_LIPOPROTEIN"/>
    <property type="match status" value="1"/>
</dbReference>
<evidence type="ECO:0000256" key="3">
    <source>
        <dbReference type="ARBA" id="ARBA00022692"/>
    </source>
</evidence>
<evidence type="ECO:0000259" key="7">
    <source>
        <dbReference type="Pfam" id="PF12832"/>
    </source>
</evidence>
<evidence type="ECO:0000256" key="1">
    <source>
        <dbReference type="ARBA" id="ARBA00004141"/>
    </source>
</evidence>
<keyword evidence="4 6" id="KW-1133">Transmembrane helix</keyword>
<dbReference type="STRING" id="126957.T1J3H2"/>
<organism evidence="8 9">
    <name type="scientific">Strigamia maritima</name>
    <name type="common">European centipede</name>
    <name type="synonym">Geophilus maritimus</name>
    <dbReference type="NCBI Taxonomy" id="126957"/>
    <lineage>
        <taxon>Eukaryota</taxon>
        <taxon>Metazoa</taxon>
        <taxon>Ecdysozoa</taxon>
        <taxon>Arthropoda</taxon>
        <taxon>Myriapoda</taxon>
        <taxon>Chilopoda</taxon>
        <taxon>Pleurostigmophora</taxon>
        <taxon>Geophilomorpha</taxon>
        <taxon>Linotaeniidae</taxon>
        <taxon>Strigamia</taxon>
    </lineage>
</organism>
<feature type="transmembrane region" description="Helical" evidence="6">
    <location>
        <begin position="46"/>
        <end position="62"/>
    </location>
</feature>
<feature type="transmembrane region" description="Helical" evidence="6">
    <location>
        <begin position="189"/>
        <end position="209"/>
    </location>
</feature>
<feature type="domain" description="Major facilitator superfamily associated" evidence="7">
    <location>
        <begin position="10"/>
        <end position="461"/>
    </location>
</feature>
<feature type="transmembrane region" description="Helical" evidence="6">
    <location>
        <begin position="229"/>
        <end position="249"/>
    </location>
</feature>
<feature type="transmembrane region" description="Helical" evidence="6">
    <location>
        <begin position="302"/>
        <end position="323"/>
    </location>
</feature>
<reference evidence="8" key="2">
    <citation type="submission" date="2015-02" db="UniProtKB">
        <authorList>
            <consortium name="EnsemblMetazoa"/>
        </authorList>
    </citation>
    <scope>IDENTIFICATION</scope>
</reference>
<feature type="transmembrane region" description="Helical" evidence="6">
    <location>
        <begin position="12"/>
        <end position="34"/>
    </location>
</feature>
<comment type="similarity">
    <text evidence="2">Belongs to the major facilitator superfamily. MFSD6 family.</text>
</comment>
<dbReference type="PANTHER" id="PTHR16172:SF30">
    <property type="entry name" value="SUGAR BABY, ISOFORM C"/>
    <property type="match status" value="1"/>
</dbReference>
<sequence length="505" mass="55855">MRLQINKRLLVIKAHYFFFFAALSCLMPFLPVYVQKLGLSKTSMSIIYFIMPLSTIIAKPLCGNLADWLRRHKSVFLGNLILMSISYFGISFVPNLNPVTQHFNATVTCSASNRTESLLCPINPIQCKPTGIFCGFLNSTSNESYTLISETEPDGCTNLSNIYSESSDMCDLTINCYQNCEDENKMHYLVLYTCMLISAMATGVAIALADTIAFHLSTQENVDYGISRLWGSIGWGLMAIVAGYVYTITNFGQVKTGLSPVFYIFLAICLADICVSTQLKIGELPKPKHMLKNLSGAICKPLFLVFTISVFVMGLMTGALWTFQMVYVDELGGDALLFGCIMGVQCFLGEIPMFIFADKLLKKIGHIQAMPVCIGCFAFRYICYSFLVNPWFILPLELINGITFGLFFAAVVSFASGNAPSGMTATMQGIQQGVYEGFGLGFGNLISGQMYAFIGGRAMYLYFGIAAGCFVLVYEVFVFVFSRFYSSLNDVSQGDKTEDNELKIK</sequence>
<dbReference type="AlphaFoldDB" id="T1J3H2"/>
<dbReference type="Proteomes" id="UP000014500">
    <property type="component" value="Unassembled WGS sequence"/>
</dbReference>
<feature type="transmembrane region" description="Helical" evidence="6">
    <location>
        <begin position="261"/>
        <end position="281"/>
    </location>
</feature>
<protein>
    <recommendedName>
        <fullName evidence="7">Major facilitator superfamily associated domain-containing protein</fullName>
    </recommendedName>
</protein>
<proteinExistence type="inferred from homology"/>
<accession>T1J3H2</accession>
<evidence type="ECO:0000256" key="4">
    <source>
        <dbReference type="ARBA" id="ARBA00022989"/>
    </source>
</evidence>
<reference evidence="9" key="1">
    <citation type="submission" date="2011-05" db="EMBL/GenBank/DDBJ databases">
        <authorList>
            <person name="Richards S.R."/>
            <person name="Qu J."/>
            <person name="Jiang H."/>
            <person name="Jhangiani S.N."/>
            <person name="Agravi P."/>
            <person name="Goodspeed R."/>
            <person name="Gross S."/>
            <person name="Mandapat C."/>
            <person name="Jackson L."/>
            <person name="Mathew T."/>
            <person name="Pu L."/>
            <person name="Thornton R."/>
            <person name="Saada N."/>
            <person name="Wilczek-Boney K.B."/>
            <person name="Lee S."/>
            <person name="Kovar C."/>
            <person name="Wu Y."/>
            <person name="Scherer S.E."/>
            <person name="Worley K.C."/>
            <person name="Muzny D.M."/>
            <person name="Gibbs R."/>
        </authorList>
    </citation>
    <scope>NUCLEOTIDE SEQUENCE</scope>
    <source>
        <strain evidence="9">Brora</strain>
    </source>
</reference>
<dbReference type="Gene3D" id="1.20.1250.20">
    <property type="entry name" value="MFS general substrate transporter like domains"/>
    <property type="match status" value="3"/>
</dbReference>
<keyword evidence="3 6" id="KW-0812">Transmembrane</keyword>
<evidence type="ECO:0000256" key="6">
    <source>
        <dbReference type="SAM" id="Phobius"/>
    </source>
</evidence>
<dbReference type="Pfam" id="PF12832">
    <property type="entry name" value="MFS_1_like"/>
    <property type="match status" value="1"/>
</dbReference>
<dbReference type="GO" id="GO:0016020">
    <property type="term" value="C:membrane"/>
    <property type="evidence" value="ECO:0007669"/>
    <property type="project" value="UniProtKB-SubCell"/>
</dbReference>
<feature type="transmembrane region" description="Helical" evidence="6">
    <location>
        <begin position="335"/>
        <end position="357"/>
    </location>
</feature>
<feature type="transmembrane region" description="Helical" evidence="6">
    <location>
        <begin position="369"/>
        <end position="392"/>
    </location>
</feature>
<dbReference type="InterPro" id="IPR036259">
    <property type="entry name" value="MFS_trans_sf"/>
</dbReference>
<dbReference type="OMA" id="WCAPLET"/>
<dbReference type="InterPro" id="IPR024989">
    <property type="entry name" value="MFS_assoc_dom"/>
</dbReference>
<name>T1J3H2_STRMM</name>
<comment type="subcellular location">
    <subcellularLocation>
        <location evidence="1">Membrane</location>
        <topology evidence="1">Multi-pass membrane protein</topology>
    </subcellularLocation>
</comment>
<dbReference type="CDD" id="cd17335">
    <property type="entry name" value="MFS_MFSD6"/>
    <property type="match status" value="1"/>
</dbReference>
<dbReference type="InterPro" id="IPR051717">
    <property type="entry name" value="MFS_MFSD6"/>
</dbReference>
<dbReference type="eggNOG" id="KOG3762">
    <property type="taxonomic scope" value="Eukaryota"/>
</dbReference>
<evidence type="ECO:0000256" key="5">
    <source>
        <dbReference type="ARBA" id="ARBA00023136"/>
    </source>
</evidence>
<dbReference type="SUPFAM" id="SSF103473">
    <property type="entry name" value="MFS general substrate transporter"/>
    <property type="match status" value="1"/>
</dbReference>
<dbReference type="PANTHER" id="PTHR16172">
    <property type="entry name" value="MAJOR FACILITATOR SUPERFAMILY DOMAIN-CONTAINING PROTEIN 6-LIKE"/>
    <property type="match status" value="1"/>
</dbReference>
<keyword evidence="5 6" id="KW-0472">Membrane</keyword>
<evidence type="ECO:0000313" key="8">
    <source>
        <dbReference type="EnsemblMetazoa" id="SMAR008138-PA"/>
    </source>
</evidence>
<feature type="transmembrane region" description="Helical" evidence="6">
    <location>
        <begin position="460"/>
        <end position="481"/>
    </location>
</feature>
<dbReference type="PhylomeDB" id="T1J3H2"/>
<evidence type="ECO:0000313" key="9">
    <source>
        <dbReference type="Proteomes" id="UP000014500"/>
    </source>
</evidence>
<feature type="transmembrane region" description="Helical" evidence="6">
    <location>
        <begin position="437"/>
        <end position="454"/>
    </location>
</feature>
<dbReference type="EnsemblMetazoa" id="SMAR008138-RA">
    <property type="protein sequence ID" value="SMAR008138-PA"/>
    <property type="gene ID" value="SMAR008138"/>
</dbReference>
<evidence type="ECO:0000256" key="2">
    <source>
        <dbReference type="ARBA" id="ARBA00005241"/>
    </source>
</evidence>
<keyword evidence="9" id="KW-1185">Reference proteome</keyword>
<feature type="transmembrane region" description="Helical" evidence="6">
    <location>
        <begin position="398"/>
        <end position="416"/>
    </location>
</feature>
<dbReference type="HOGENOM" id="CLU_013133_2_2_1"/>
<dbReference type="EMBL" id="JH431826">
    <property type="status" value="NOT_ANNOTATED_CDS"/>
    <property type="molecule type" value="Genomic_DNA"/>
</dbReference>